<gene>
    <name evidence="2" type="ORF">C4D60_Mb08t17340</name>
</gene>
<keyword evidence="3" id="KW-1185">Reference proteome</keyword>
<evidence type="ECO:0000313" key="2">
    <source>
        <dbReference type="EMBL" id="THU69718.1"/>
    </source>
</evidence>
<dbReference type="EMBL" id="PYDT01000002">
    <property type="protein sequence ID" value="THU69718.1"/>
    <property type="molecule type" value="Genomic_DNA"/>
</dbReference>
<sequence>MASFSRRSSGLVLTSWRSISPGGGSSAFASSSSSFGSRSPATFFHHHQHRRSASPTRVHLLGTAYTPFPAVRFTLDRSTTPGRSLAAANKHSPASVRRTCLCSPTTHSGSFRCSLHNGLSSRSIAVSAPSNRLNTRRSAMTNSLVRIGTVEGKWVKRALAALIRPSSHQLRRRADFQPRPSCLSRMSKADDP</sequence>
<dbReference type="PANTHER" id="PTHR33132:SF135">
    <property type="entry name" value="OS02G0799700 PROTEIN"/>
    <property type="match status" value="1"/>
</dbReference>
<dbReference type="AlphaFoldDB" id="A0A4S8K4K8"/>
<organism evidence="2 3">
    <name type="scientific">Musa balbisiana</name>
    <name type="common">Banana</name>
    <dbReference type="NCBI Taxonomy" id="52838"/>
    <lineage>
        <taxon>Eukaryota</taxon>
        <taxon>Viridiplantae</taxon>
        <taxon>Streptophyta</taxon>
        <taxon>Embryophyta</taxon>
        <taxon>Tracheophyta</taxon>
        <taxon>Spermatophyta</taxon>
        <taxon>Magnoliopsida</taxon>
        <taxon>Liliopsida</taxon>
        <taxon>Zingiberales</taxon>
        <taxon>Musaceae</taxon>
        <taxon>Musa</taxon>
    </lineage>
</organism>
<dbReference type="PANTHER" id="PTHR33132">
    <property type="entry name" value="OSJNBB0118P14.9 PROTEIN"/>
    <property type="match status" value="1"/>
</dbReference>
<reference evidence="2 3" key="1">
    <citation type="journal article" date="2019" name="Nat. Plants">
        <title>Genome sequencing of Musa balbisiana reveals subgenome evolution and function divergence in polyploid bananas.</title>
        <authorList>
            <person name="Yao X."/>
        </authorList>
    </citation>
    <scope>NUCLEOTIDE SEQUENCE [LARGE SCALE GENOMIC DNA]</scope>
    <source>
        <strain evidence="3">cv. DH-PKW</strain>
        <tissue evidence="2">Leaves</tissue>
    </source>
</reference>
<evidence type="ECO:0000256" key="1">
    <source>
        <dbReference type="SAM" id="MobiDB-lite"/>
    </source>
</evidence>
<feature type="region of interest" description="Disordered" evidence="1">
    <location>
        <begin position="167"/>
        <end position="192"/>
    </location>
</feature>
<comment type="caution">
    <text evidence="2">The sequence shown here is derived from an EMBL/GenBank/DDBJ whole genome shotgun (WGS) entry which is preliminary data.</text>
</comment>
<accession>A0A4S8K4K8</accession>
<evidence type="ECO:0000313" key="3">
    <source>
        <dbReference type="Proteomes" id="UP000317650"/>
    </source>
</evidence>
<name>A0A4S8K4K8_MUSBA</name>
<dbReference type="Proteomes" id="UP000317650">
    <property type="component" value="Chromosome 8"/>
</dbReference>
<protein>
    <submittedName>
        <fullName evidence="2">Uncharacterized protein</fullName>
    </submittedName>
</protein>
<proteinExistence type="predicted"/>